<evidence type="ECO:0000256" key="1">
    <source>
        <dbReference type="SAM" id="SignalP"/>
    </source>
</evidence>
<dbReference type="Proteomes" id="UP000438196">
    <property type="component" value="Unassembled WGS sequence"/>
</dbReference>
<dbReference type="AlphaFoldDB" id="A0A6I3W985"/>
<dbReference type="EMBL" id="WNNK01000004">
    <property type="protein sequence ID" value="MUF03889.1"/>
    <property type="molecule type" value="Genomic_DNA"/>
</dbReference>
<dbReference type="RefSeq" id="WP_155582284.1">
    <property type="nucleotide sequence ID" value="NZ_JBHSTH010000013.1"/>
</dbReference>
<organism evidence="2 3">
    <name type="scientific">Pseudomonas spelaei</name>
    <dbReference type="NCBI Taxonomy" id="1055469"/>
    <lineage>
        <taxon>Bacteria</taxon>
        <taxon>Pseudomonadati</taxon>
        <taxon>Pseudomonadota</taxon>
        <taxon>Gammaproteobacteria</taxon>
        <taxon>Pseudomonadales</taxon>
        <taxon>Pseudomonadaceae</taxon>
        <taxon>Pseudomonas</taxon>
    </lineage>
</organism>
<dbReference type="Pfam" id="PF06649">
    <property type="entry name" value="DUF1161"/>
    <property type="match status" value="1"/>
</dbReference>
<comment type="caution">
    <text evidence="2">The sequence shown here is derived from an EMBL/GenBank/DDBJ whole genome shotgun (WGS) entry which is preliminary data.</text>
</comment>
<name>A0A6I3W985_9PSED</name>
<keyword evidence="1" id="KW-0732">Signal</keyword>
<gene>
    <name evidence="2" type="ORF">GNF76_06055</name>
</gene>
<feature type="chain" id="PRO_5026334954" evidence="1">
    <location>
        <begin position="23"/>
        <end position="76"/>
    </location>
</feature>
<protein>
    <submittedName>
        <fullName evidence="2">DUF1161 domain-containing protein</fullName>
    </submittedName>
</protein>
<reference evidence="2 3" key="1">
    <citation type="submission" date="2019-11" db="EMBL/GenBank/DDBJ databases">
        <title>Pseudomonas karstica sp. nov. and Pseudomonas spelaei sp. nov. from karst caves.</title>
        <authorList>
            <person name="Zeman M."/>
        </authorList>
    </citation>
    <scope>NUCLEOTIDE SEQUENCE [LARGE SCALE GENOMIC DNA]</scope>
    <source>
        <strain evidence="2 3">CCM 7893</strain>
    </source>
</reference>
<accession>A0A6I3W985</accession>
<evidence type="ECO:0000313" key="3">
    <source>
        <dbReference type="Proteomes" id="UP000438196"/>
    </source>
</evidence>
<evidence type="ECO:0000313" key="2">
    <source>
        <dbReference type="EMBL" id="MUF03889.1"/>
    </source>
</evidence>
<dbReference type="InterPro" id="IPR010595">
    <property type="entry name" value="DUF1161"/>
</dbReference>
<proteinExistence type="predicted"/>
<sequence length="76" mass="7750">MKNFFLVTGLAVGLLGAGTALAAKPCEELKSEIAAKIDAKGVPHYSLEIVDKGASAGGTVVGRCDGGTKEIVYKRG</sequence>
<dbReference type="OrthoDB" id="9152878at2"/>
<keyword evidence="3" id="KW-1185">Reference proteome</keyword>
<feature type="signal peptide" evidence="1">
    <location>
        <begin position="1"/>
        <end position="22"/>
    </location>
</feature>